<protein>
    <submittedName>
        <fullName evidence="1">Uncharacterized protein</fullName>
    </submittedName>
</protein>
<dbReference type="AlphaFoldDB" id="A0A2P2IMK1"/>
<dbReference type="EMBL" id="GGEC01001962">
    <property type="protein sequence ID" value="MBW82445.1"/>
    <property type="molecule type" value="Transcribed_RNA"/>
</dbReference>
<accession>A0A2P2IMK1</accession>
<sequence length="75" mass="8602">MDYAQVAKFLEKGSGKKTNQQTKWNGKEKDKIVIYSCTGSKLVIVYKLLKLGATNCLNHCNEEKCRKKNQSQYNN</sequence>
<organism evidence="1">
    <name type="scientific">Rhizophora mucronata</name>
    <name type="common">Asiatic mangrove</name>
    <dbReference type="NCBI Taxonomy" id="61149"/>
    <lineage>
        <taxon>Eukaryota</taxon>
        <taxon>Viridiplantae</taxon>
        <taxon>Streptophyta</taxon>
        <taxon>Embryophyta</taxon>
        <taxon>Tracheophyta</taxon>
        <taxon>Spermatophyta</taxon>
        <taxon>Magnoliopsida</taxon>
        <taxon>eudicotyledons</taxon>
        <taxon>Gunneridae</taxon>
        <taxon>Pentapetalae</taxon>
        <taxon>rosids</taxon>
        <taxon>fabids</taxon>
        <taxon>Malpighiales</taxon>
        <taxon>Rhizophoraceae</taxon>
        <taxon>Rhizophora</taxon>
    </lineage>
</organism>
<name>A0A2P2IMK1_RHIMU</name>
<reference evidence="1" key="1">
    <citation type="submission" date="2018-02" db="EMBL/GenBank/DDBJ databases">
        <title>Rhizophora mucronata_Transcriptome.</title>
        <authorList>
            <person name="Meera S.P."/>
            <person name="Sreeshan A."/>
            <person name="Augustine A."/>
        </authorList>
    </citation>
    <scope>NUCLEOTIDE SEQUENCE</scope>
    <source>
        <tissue evidence="1">Leaf</tissue>
    </source>
</reference>
<proteinExistence type="predicted"/>
<evidence type="ECO:0000313" key="1">
    <source>
        <dbReference type="EMBL" id="MBW82445.1"/>
    </source>
</evidence>